<evidence type="ECO:0000256" key="6">
    <source>
        <dbReference type="ARBA" id="ARBA00023136"/>
    </source>
</evidence>
<keyword evidence="6 7" id="KW-0472">Membrane</keyword>
<reference evidence="9" key="1">
    <citation type="submission" date="2024-05" db="EMBL/GenBank/DDBJ databases">
        <authorList>
            <person name="Bunk B."/>
            <person name="Swiderski J."/>
            <person name="Sproer C."/>
            <person name="Thiel V."/>
        </authorList>
    </citation>
    <scope>NUCLEOTIDE SEQUENCE</scope>
    <source>
        <strain evidence="9">DSM 17735</strain>
    </source>
</reference>
<dbReference type="SUPFAM" id="SSF161098">
    <property type="entry name" value="MetI-like"/>
    <property type="match status" value="1"/>
</dbReference>
<protein>
    <submittedName>
        <fullName evidence="9">Carbohydrate ABC transporter permease</fullName>
    </submittedName>
</protein>
<dbReference type="Gene3D" id="1.10.3720.10">
    <property type="entry name" value="MetI-like"/>
    <property type="match status" value="1"/>
</dbReference>
<organism evidence="9">
    <name type="scientific">Polaromonas hydrogenivorans</name>
    <dbReference type="NCBI Taxonomy" id="335476"/>
    <lineage>
        <taxon>Bacteria</taxon>
        <taxon>Pseudomonadati</taxon>
        <taxon>Pseudomonadota</taxon>
        <taxon>Betaproteobacteria</taxon>
        <taxon>Burkholderiales</taxon>
        <taxon>Comamonadaceae</taxon>
        <taxon>Polaromonas</taxon>
    </lineage>
</organism>
<dbReference type="PANTHER" id="PTHR32243:SF18">
    <property type="entry name" value="INNER MEMBRANE ABC TRANSPORTER PERMEASE PROTEIN YCJP"/>
    <property type="match status" value="1"/>
</dbReference>
<evidence type="ECO:0000256" key="3">
    <source>
        <dbReference type="ARBA" id="ARBA00022475"/>
    </source>
</evidence>
<feature type="transmembrane region" description="Helical" evidence="7">
    <location>
        <begin position="12"/>
        <end position="33"/>
    </location>
</feature>
<dbReference type="PANTHER" id="PTHR32243">
    <property type="entry name" value="MALTOSE TRANSPORT SYSTEM PERMEASE-RELATED"/>
    <property type="match status" value="1"/>
</dbReference>
<keyword evidence="3" id="KW-1003">Cell membrane</keyword>
<feature type="transmembrane region" description="Helical" evidence="7">
    <location>
        <begin position="68"/>
        <end position="95"/>
    </location>
</feature>
<comment type="similarity">
    <text evidence="7">Belongs to the binding-protein-dependent transport system permease family.</text>
</comment>
<evidence type="ECO:0000256" key="5">
    <source>
        <dbReference type="ARBA" id="ARBA00022989"/>
    </source>
</evidence>
<sequence length="278" mass="30868">MRKYLQEARLILIGIPIFIWAVFPVYHLLVMAITPQETAFAGELWPQQPTLANFKTVFTQGHYYLGHFWLQIFNSFVVAVSVALATLLVATTASFAISRLQVRGGRFVMNLALFTYLIPAAFLAIPMYKTMGTYGLLDNRLSLVLSMIALASPYAIWVMKQASDKLPFELDEAAQIDGATTWQVFRLVYLPLVAPSMVAVGTYALLLAWNEYLFAFLLLSAETKVTLAVGLGMFTSLDDAPWNLLMATGIVYALPPAAIYYSFRKYMVSGLTDGAVKS</sequence>
<dbReference type="InterPro" id="IPR000515">
    <property type="entry name" value="MetI-like"/>
</dbReference>
<dbReference type="GO" id="GO:0005886">
    <property type="term" value="C:plasma membrane"/>
    <property type="evidence" value="ECO:0007669"/>
    <property type="project" value="UniProtKB-SubCell"/>
</dbReference>
<evidence type="ECO:0000256" key="1">
    <source>
        <dbReference type="ARBA" id="ARBA00004651"/>
    </source>
</evidence>
<dbReference type="EMBL" id="CP157675">
    <property type="protein sequence ID" value="XBP71625.1"/>
    <property type="molecule type" value="Genomic_DNA"/>
</dbReference>
<accession>A0AAU7LVH8</accession>
<evidence type="ECO:0000259" key="8">
    <source>
        <dbReference type="PROSITE" id="PS50928"/>
    </source>
</evidence>
<evidence type="ECO:0000256" key="7">
    <source>
        <dbReference type="RuleBase" id="RU363032"/>
    </source>
</evidence>
<feature type="transmembrane region" description="Helical" evidence="7">
    <location>
        <begin position="187"/>
        <end position="206"/>
    </location>
</feature>
<evidence type="ECO:0000256" key="4">
    <source>
        <dbReference type="ARBA" id="ARBA00022692"/>
    </source>
</evidence>
<comment type="subcellular location">
    <subcellularLocation>
        <location evidence="1 7">Cell membrane</location>
        <topology evidence="1 7">Multi-pass membrane protein</topology>
    </subcellularLocation>
</comment>
<dbReference type="InterPro" id="IPR050901">
    <property type="entry name" value="BP-dep_ABC_trans_perm"/>
</dbReference>
<dbReference type="GO" id="GO:0055085">
    <property type="term" value="P:transmembrane transport"/>
    <property type="evidence" value="ECO:0007669"/>
    <property type="project" value="InterPro"/>
</dbReference>
<feature type="domain" description="ABC transmembrane type-1" evidence="8">
    <location>
        <begin position="72"/>
        <end position="263"/>
    </location>
</feature>
<evidence type="ECO:0000313" key="9">
    <source>
        <dbReference type="EMBL" id="XBP71625.1"/>
    </source>
</evidence>
<keyword evidence="4 7" id="KW-0812">Transmembrane</keyword>
<keyword evidence="5 7" id="KW-1133">Transmembrane helix</keyword>
<feature type="transmembrane region" description="Helical" evidence="7">
    <location>
        <begin position="107"/>
        <end position="128"/>
    </location>
</feature>
<keyword evidence="2 7" id="KW-0813">Transport</keyword>
<dbReference type="AlphaFoldDB" id="A0AAU7LVH8"/>
<dbReference type="InterPro" id="IPR035906">
    <property type="entry name" value="MetI-like_sf"/>
</dbReference>
<dbReference type="Pfam" id="PF00528">
    <property type="entry name" value="BPD_transp_1"/>
    <property type="match status" value="1"/>
</dbReference>
<dbReference type="RefSeq" id="WP_349280988.1">
    <property type="nucleotide sequence ID" value="NZ_CBCSCU010000033.1"/>
</dbReference>
<evidence type="ECO:0000256" key="2">
    <source>
        <dbReference type="ARBA" id="ARBA00022448"/>
    </source>
</evidence>
<dbReference type="CDD" id="cd06261">
    <property type="entry name" value="TM_PBP2"/>
    <property type="match status" value="1"/>
</dbReference>
<name>A0AAU7LVH8_9BURK</name>
<proteinExistence type="inferred from homology"/>
<gene>
    <name evidence="9" type="ORF">ABLV49_07465</name>
</gene>
<feature type="transmembrane region" description="Helical" evidence="7">
    <location>
        <begin position="140"/>
        <end position="159"/>
    </location>
</feature>
<dbReference type="PROSITE" id="PS50928">
    <property type="entry name" value="ABC_TM1"/>
    <property type="match status" value="1"/>
</dbReference>
<feature type="transmembrane region" description="Helical" evidence="7">
    <location>
        <begin position="244"/>
        <end position="263"/>
    </location>
</feature>